<evidence type="ECO:0000256" key="1">
    <source>
        <dbReference type="SAM" id="MobiDB-lite"/>
    </source>
</evidence>
<gene>
    <name evidence="3" type="ORF">KME60_27095</name>
</gene>
<evidence type="ECO:0000313" key="4">
    <source>
        <dbReference type="Proteomes" id="UP000729701"/>
    </source>
</evidence>
<evidence type="ECO:0000313" key="3">
    <source>
        <dbReference type="EMBL" id="MBW4670991.1"/>
    </source>
</evidence>
<sequence>MNQRNHKSSSWNPPIQQKISQFAPSPNTIQAQQDSHRPPTQEEIENEAFEQNKFEAFGLQLKEERGAIQPHEQERLGVLQAKMDDFRVQRWERGSRFDRNFVNIPVHSPGEQVSAPLQPYRVGDRLQSPQQSSEPASNGEMGSIQRAFPATSAPPIHPVPLFQAKFNIGQPGDKYEQEADRVASQVVKQISAPGSAKATLGQSVQRQEEAEKELHAKPSISHIQRSPLSPKVQREAMPEEEDLQAKSILQPQEAIAGGEASSDLESAINNARGGGQPLDAGLQQSMGQAMGADFSGVKVHTDAQSNQLNQSIQAKAFTTGQDVFFQQGAYQPGSRGGQELIAHELTHVVQQNGLVQRLTSENIIQRRMGIEAEMSIPAPVNGVAATANDRIRLFLGGSQNPGQNIQPLANGFEIETDHDQLGTEIEGARNAINANINQAVAGGAAARPPIALVTAGHKVPNVEYKSAPYNEEDPVNRQAFLTTVGLMAVDMAQKYQRARQEQFVVGGYRIGVPIEQDWLDFAVYNHLSAPFIQAVRNTILARVTPNLYMQVTAGILPKKIAKHLQVASGNLEVASLRGTIHHNADAMEALLTSGAVTTANLVLKQVVGLTSDQRSSKSLKGFLSLAISYLYGNYIYYQGNTVGKNLVPFLSKTPLNEIQLELDTNKRPDQMAPHVRTSMQNIIIANVLARVGQPDVQVFWPVGGNHNNGPLGNWQHTWLPKVLEGNNPAGADAFTNAQLAGRTIDPEDHARSKQITPGPGRTARNPANPNGTPDEYGGVIPLEFRHIADRINPADLIHFVRRMIDHVRAVNR</sequence>
<dbReference type="EMBL" id="JAHHGZ010000037">
    <property type="protein sequence ID" value="MBW4670991.1"/>
    <property type="molecule type" value="Genomic_DNA"/>
</dbReference>
<comment type="caution">
    <text evidence="3">The sequence shown here is derived from an EMBL/GenBank/DDBJ whole genome shotgun (WGS) entry which is preliminary data.</text>
</comment>
<dbReference type="AlphaFoldDB" id="A0A951UVT4"/>
<dbReference type="Proteomes" id="UP000729701">
    <property type="component" value="Unassembled WGS sequence"/>
</dbReference>
<name>A0A951UVT4_9CYAN</name>
<accession>A0A951UVT4</accession>
<feature type="region of interest" description="Disordered" evidence="1">
    <location>
        <begin position="1"/>
        <end position="52"/>
    </location>
</feature>
<proteinExistence type="predicted"/>
<feature type="region of interest" description="Disordered" evidence="1">
    <location>
        <begin position="744"/>
        <end position="776"/>
    </location>
</feature>
<dbReference type="InterPro" id="IPR025295">
    <property type="entry name" value="eCIS_core_dom"/>
</dbReference>
<feature type="region of interest" description="Disordered" evidence="1">
    <location>
        <begin position="191"/>
        <end position="231"/>
    </location>
</feature>
<reference evidence="3" key="2">
    <citation type="journal article" date="2022" name="Microbiol. Resour. Announc.">
        <title>Metagenome Sequencing to Explore Phylogenomics of Terrestrial Cyanobacteria.</title>
        <authorList>
            <person name="Ward R.D."/>
            <person name="Stajich J.E."/>
            <person name="Johansen J.R."/>
            <person name="Huntemann M."/>
            <person name="Clum A."/>
            <person name="Foster B."/>
            <person name="Foster B."/>
            <person name="Roux S."/>
            <person name="Palaniappan K."/>
            <person name="Varghese N."/>
            <person name="Mukherjee S."/>
            <person name="Reddy T.B.K."/>
            <person name="Daum C."/>
            <person name="Copeland A."/>
            <person name="Chen I.A."/>
            <person name="Ivanova N.N."/>
            <person name="Kyrpides N.C."/>
            <person name="Shapiro N."/>
            <person name="Eloe-Fadrosh E.A."/>
            <person name="Pietrasiak N."/>
        </authorList>
    </citation>
    <scope>NUCLEOTIDE SEQUENCE</scope>
    <source>
        <strain evidence="3">GSE-NOS-MK-12-04C</strain>
    </source>
</reference>
<protein>
    <submittedName>
        <fullName evidence="3">DUF4157 domain-containing protein</fullName>
    </submittedName>
</protein>
<feature type="compositionally biased region" description="Basic and acidic residues" evidence="1">
    <location>
        <begin position="206"/>
        <end position="216"/>
    </location>
</feature>
<evidence type="ECO:0000259" key="2">
    <source>
        <dbReference type="Pfam" id="PF13699"/>
    </source>
</evidence>
<organism evidence="3 4">
    <name type="scientific">Cyanomargarita calcarea GSE-NOS-MK-12-04C</name>
    <dbReference type="NCBI Taxonomy" id="2839659"/>
    <lineage>
        <taxon>Bacteria</taxon>
        <taxon>Bacillati</taxon>
        <taxon>Cyanobacteriota</taxon>
        <taxon>Cyanophyceae</taxon>
        <taxon>Nostocales</taxon>
        <taxon>Cyanomargaritaceae</taxon>
        <taxon>Cyanomargarita</taxon>
    </lineage>
</organism>
<reference evidence="3" key="1">
    <citation type="submission" date="2021-05" db="EMBL/GenBank/DDBJ databases">
        <authorList>
            <person name="Pietrasiak N."/>
            <person name="Ward R."/>
            <person name="Stajich J.E."/>
            <person name="Kurbessoian T."/>
        </authorList>
    </citation>
    <scope>NUCLEOTIDE SEQUENCE</scope>
    <source>
        <strain evidence="3">GSE-NOS-MK-12-04C</strain>
    </source>
</reference>
<feature type="compositionally biased region" description="Polar residues" evidence="1">
    <location>
        <begin position="8"/>
        <end position="33"/>
    </location>
</feature>
<dbReference type="Pfam" id="PF13699">
    <property type="entry name" value="eCIS_core"/>
    <property type="match status" value="1"/>
</dbReference>
<feature type="domain" description="eCIS core" evidence="2">
    <location>
        <begin position="277"/>
        <end position="353"/>
    </location>
</feature>